<comment type="subcellular location">
    <subcellularLocation>
        <location evidence="1">Membrane</location>
        <topology evidence="1">Multi-pass membrane protein</topology>
    </subcellularLocation>
</comment>
<dbReference type="Proteomes" id="UP000694888">
    <property type="component" value="Unplaced"/>
</dbReference>
<feature type="transmembrane region" description="Helical" evidence="11">
    <location>
        <begin position="21"/>
        <end position="47"/>
    </location>
</feature>
<keyword evidence="10 11" id="KW-0472">Membrane</keyword>
<dbReference type="Gene3D" id="3.90.550.10">
    <property type="entry name" value="Spore Coat Polysaccharide Biosynthesis Protein SpsA, Chain A"/>
    <property type="match status" value="1"/>
</dbReference>
<evidence type="ECO:0000256" key="5">
    <source>
        <dbReference type="ARBA" id="ARBA00012699"/>
    </source>
</evidence>
<evidence type="ECO:0000256" key="4">
    <source>
        <dbReference type="ARBA" id="ARBA00006739"/>
    </source>
</evidence>
<evidence type="ECO:0000256" key="9">
    <source>
        <dbReference type="ARBA" id="ARBA00022989"/>
    </source>
</evidence>
<evidence type="ECO:0000256" key="3">
    <source>
        <dbReference type="ARBA" id="ARBA00004991"/>
    </source>
</evidence>
<proteinExistence type="inferred from homology"/>
<feature type="transmembrane region" description="Helical" evidence="11">
    <location>
        <begin position="331"/>
        <end position="351"/>
    </location>
</feature>
<dbReference type="SUPFAM" id="SSF53448">
    <property type="entry name" value="Nucleotide-diphospho-sugar transferases"/>
    <property type="match status" value="1"/>
</dbReference>
<protein>
    <recommendedName>
        <fullName evidence="5">ceramide glucosyltransferase</fullName>
        <ecNumber evidence="5">2.4.1.80</ecNumber>
    </recommendedName>
</protein>
<dbReference type="GeneID" id="101864146"/>
<dbReference type="InterPro" id="IPR025993">
    <property type="entry name" value="Ceramide_glucosylTrfase"/>
</dbReference>
<dbReference type="Pfam" id="PF13506">
    <property type="entry name" value="Glyco_transf_21"/>
    <property type="match status" value="1"/>
</dbReference>
<evidence type="ECO:0000256" key="11">
    <source>
        <dbReference type="SAM" id="Phobius"/>
    </source>
</evidence>
<organism evidence="12 13">
    <name type="scientific">Aplysia californica</name>
    <name type="common">California sea hare</name>
    <dbReference type="NCBI Taxonomy" id="6500"/>
    <lineage>
        <taxon>Eukaryota</taxon>
        <taxon>Metazoa</taxon>
        <taxon>Spiralia</taxon>
        <taxon>Lophotrochozoa</taxon>
        <taxon>Mollusca</taxon>
        <taxon>Gastropoda</taxon>
        <taxon>Heterobranchia</taxon>
        <taxon>Euthyneura</taxon>
        <taxon>Tectipleura</taxon>
        <taxon>Aplysiida</taxon>
        <taxon>Aplysioidea</taxon>
        <taxon>Aplysiidae</taxon>
        <taxon>Aplysia</taxon>
    </lineage>
</organism>
<comment type="pathway">
    <text evidence="2">Lipid metabolism; sphingolipid metabolism.</text>
</comment>
<evidence type="ECO:0000256" key="1">
    <source>
        <dbReference type="ARBA" id="ARBA00004141"/>
    </source>
</evidence>
<keyword evidence="7" id="KW-0808">Transferase</keyword>
<dbReference type="PANTHER" id="PTHR12726">
    <property type="entry name" value="CERAMIDE GLUCOSYLTRANSFERASE"/>
    <property type="match status" value="1"/>
</dbReference>
<evidence type="ECO:0000256" key="10">
    <source>
        <dbReference type="ARBA" id="ARBA00023136"/>
    </source>
</evidence>
<name>A0ABM0JQP4_APLCA</name>
<comment type="pathway">
    <text evidence="3">Sphingolipid metabolism.</text>
</comment>
<evidence type="ECO:0000313" key="13">
    <source>
        <dbReference type="RefSeq" id="XP_005099285.3"/>
    </source>
</evidence>
<keyword evidence="8 11" id="KW-0812">Transmembrane</keyword>
<keyword evidence="12" id="KW-1185">Reference proteome</keyword>
<sequence>MSECRVHSERRRNERMEPVDYVLLVLCIILFIGFCVNFMIHILSIVYGKWKFSQKLTAAIPEELPGISIIKPLVGVDPHLFDNLETFFNMKYPQFEILFCIQDELDSVIMIAQSLILKYPKVDAKIFIGKKNVGVNPKINNMIRGYEAAKYDLFLVSDSSLKMKEDSLTDMALHMTEGVGLVQQMPYVCDRTGFVSHMEKIYFGTFHGKMYLTANFLGMNCASGMSTLFRKDIIEEAGGLASFGKYLAEDYLLAQAVLDRGYKVKLCSQTASQNSGNYSLKSFHERLIRWAKLRAATVITTLFFEPVYQCIMQGLIMSMVVQYLFSWSPLVFFMVHVLVWFLLDYILICVIQQGPLPFSKFEFLVGWLVNEMSYFSLTCRALWDPVVTWRGRKYKIRLGGITTEITSPPASKPTEKT</sequence>
<evidence type="ECO:0000313" key="12">
    <source>
        <dbReference type="Proteomes" id="UP000694888"/>
    </source>
</evidence>
<evidence type="ECO:0000256" key="2">
    <source>
        <dbReference type="ARBA" id="ARBA00004760"/>
    </source>
</evidence>
<keyword evidence="9 11" id="KW-1133">Transmembrane helix</keyword>
<gene>
    <name evidence="13" type="primary">LOC101864146</name>
</gene>
<reference evidence="13" key="1">
    <citation type="submission" date="2025-08" db="UniProtKB">
        <authorList>
            <consortium name="RefSeq"/>
        </authorList>
    </citation>
    <scope>IDENTIFICATION</scope>
</reference>
<evidence type="ECO:0000256" key="7">
    <source>
        <dbReference type="ARBA" id="ARBA00022679"/>
    </source>
</evidence>
<dbReference type="InterPro" id="IPR029044">
    <property type="entry name" value="Nucleotide-diphossugar_trans"/>
</dbReference>
<evidence type="ECO:0000256" key="8">
    <source>
        <dbReference type="ARBA" id="ARBA00022692"/>
    </source>
</evidence>
<comment type="similarity">
    <text evidence="4">Belongs to the glycosyltransferase 2 family.</text>
</comment>
<dbReference type="EC" id="2.4.1.80" evidence="5"/>
<keyword evidence="6" id="KW-0328">Glycosyltransferase</keyword>
<evidence type="ECO:0000256" key="6">
    <source>
        <dbReference type="ARBA" id="ARBA00022676"/>
    </source>
</evidence>
<dbReference type="CDD" id="cd02520">
    <property type="entry name" value="Glucosylceramide_synthase"/>
    <property type="match status" value="1"/>
</dbReference>
<dbReference type="RefSeq" id="XP_005099285.3">
    <property type="nucleotide sequence ID" value="XM_005099228.3"/>
</dbReference>
<accession>A0ABM0JQP4</accession>
<dbReference type="PANTHER" id="PTHR12726:SF0">
    <property type="entry name" value="CERAMIDE GLUCOSYLTRANSFERASE"/>
    <property type="match status" value="1"/>
</dbReference>